<keyword evidence="10" id="KW-0175">Coiled coil</keyword>
<dbReference type="Pfam" id="PF00439">
    <property type="entry name" value="Bromodomain"/>
    <property type="match status" value="1"/>
</dbReference>
<feature type="region of interest" description="Disordered" evidence="11">
    <location>
        <begin position="1202"/>
        <end position="1233"/>
    </location>
</feature>
<organism evidence="15 16">
    <name type="scientific">Daphnia magna</name>
    <dbReference type="NCBI Taxonomy" id="35525"/>
    <lineage>
        <taxon>Eukaryota</taxon>
        <taxon>Metazoa</taxon>
        <taxon>Ecdysozoa</taxon>
        <taxon>Arthropoda</taxon>
        <taxon>Crustacea</taxon>
        <taxon>Branchiopoda</taxon>
        <taxon>Diplostraca</taxon>
        <taxon>Cladocera</taxon>
        <taxon>Anomopoda</taxon>
        <taxon>Daphniidae</taxon>
        <taxon>Daphnia</taxon>
    </lineage>
</organism>
<feature type="compositionally biased region" description="Polar residues" evidence="11">
    <location>
        <begin position="328"/>
        <end position="344"/>
    </location>
</feature>
<evidence type="ECO:0000313" key="16">
    <source>
        <dbReference type="Proteomes" id="UP000076858"/>
    </source>
</evidence>
<evidence type="ECO:0000256" key="9">
    <source>
        <dbReference type="PROSITE-ProRule" id="PRU00309"/>
    </source>
</evidence>
<feature type="compositionally biased region" description="Basic and acidic residues" evidence="11">
    <location>
        <begin position="250"/>
        <end position="260"/>
    </location>
</feature>
<evidence type="ECO:0000256" key="10">
    <source>
        <dbReference type="SAM" id="Coils"/>
    </source>
</evidence>
<reference evidence="15 16" key="1">
    <citation type="submission" date="2016-03" db="EMBL/GenBank/DDBJ databases">
        <title>EvidentialGene: Evidence-directed Construction of Genes on Genomes.</title>
        <authorList>
            <person name="Gilbert D.G."/>
            <person name="Choi J.-H."/>
            <person name="Mockaitis K."/>
            <person name="Colbourne J."/>
            <person name="Pfrender M."/>
        </authorList>
    </citation>
    <scope>NUCLEOTIDE SEQUENCE [LARGE SCALE GENOMIC DNA]</scope>
    <source>
        <strain evidence="15 16">Xinb3</strain>
        <tissue evidence="15">Complete organism</tissue>
    </source>
</reference>
<proteinExistence type="predicted"/>
<comment type="caution">
    <text evidence="15">The sequence shown here is derived from an EMBL/GenBank/DDBJ whole genome shotgun (WGS) entry which is preliminary data.</text>
</comment>
<dbReference type="PROSITE" id="PS00028">
    <property type="entry name" value="ZINC_FINGER_C2H2_1"/>
    <property type="match status" value="2"/>
</dbReference>
<feature type="compositionally biased region" description="Polar residues" evidence="11">
    <location>
        <begin position="1368"/>
        <end position="1378"/>
    </location>
</feature>
<keyword evidence="3 8" id="KW-0863">Zinc-finger</keyword>
<feature type="compositionally biased region" description="Low complexity" evidence="11">
    <location>
        <begin position="810"/>
        <end position="835"/>
    </location>
</feature>
<feature type="coiled-coil region" evidence="10">
    <location>
        <begin position="954"/>
        <end position="1016"/>
    </location>
</feature>
<dbReference type="Gene3D" id="1.20.920.10">
    <property type="entry name" value="Bromodomain-like"/>
    <property type="match status" value="1"/>
</dbReference>
<feature type="region of interest" description="Disordered" evidence="11">
    <location>
        <begin position="175"/>
        <end position="198"/>
    </location>
</feature>
<feature type="compositionally biased region" description="Polar residues" evidence="11">
    <location>
        <begin position="175"/>
        <end position="196"/>
    </location>
</feature>
<feature type="region of interest" description="Disordered" evidence="11">
    <location>
        <begin position="249"/>
        <end position="274"/>
    </location>
</feature>
<dbReference type="PROSITE" id="PS50014">
    <property type="entry name" value="BROMODOMAIN_2"/>
    <property type="match status" value="1"/>
</dbReference>
<feature type="compositionally biased region" description="Polar residues" evidence="11">
    <location>
        <begin position="857"/>
        <end position="877"/>
    </location>
</feature>
<feature type="domain" description="THAP-type" evidence="14">
    <location>
        <begin position="1"/>
        <end position="85"/>
    </location>
</feature>
<evidence type="ECO:0000256" key="7">
    <source>
        <dbReference type="PROSITE-ProRule" id="PRU00035"/>
    </source>
</evidence>
<dbReference type="SUPFAM" id="SSF47370">
    <property type="entry name" value="Bromodomain"/>
    <property type="match status" value="1"/>
</dbReference>
<feature type="compositionally biased region" description="Basic residues" evidence="11">
    <location>
        <begin position="885"/>
        <end position="896"/>
    </location>
</feature>
<keyword evidence="2" id="KW-0677">Repeat</keyword>
<dbReference type="PROSITE" id="PS50157">
    <property type="entry name" value="ZINC_FINGER_C2H2_2"/>
    <property type="match status" value="1"/>
</dbReference>
<evidence type="ECO:0000256" key="2">
    <source>
        <dbReference type="ARBA" id="ARBA00022737"/>
    </source>
</evidence>
<feature type="compositionally biased region" description="Low complexity" evidence="11">
    <location>
        <begin position="782"/>
        <end position="795"/>
    </location>
</feature>
<dbReference type="PROSITE" id="PS00633">
    <property type="entry name" value="BROMODOMAIN_1"/>
    <property type="match status" value="1"/>
</dbReference>
<dbReference type="PANTHER" id="PTHR24408:SF58">
    <property type="entry name" value="TRANSCRIPTION FACTOR (TFIIIA), PUTATIVE (AFU_ORTHOLOGUE AFUA_1G05150)-RELATED"/>
    <property type="match status" value="1"/>
</dbReference>
<dbReference type="InterPro" id="IPR013087">
    <property type="entry name" value="Znf_C2H2_type"/>
</dbReference>
<dbReference type="InterPro" id="IPR018359">
    <property type="entry name" value="Bromodomain_CS"/>
</dbReference>
<feature type="compositionally biased region" description="Low complexity" evidence="11">
    <location>
        <begin position="581"/>
        <end position="591"/>
    </location>
</feature>
<evidence type="ECO:0000259" key="12">
    <source>
        <dbReference type="PROSITE" id="PS50014"/>
    </source>
</evidence>
<dbReference type="Proteomes" id="UP000076858">
    <property type="component" value="Unassembled WGS sequence"/>
</dbReference>
<feature type="compositionally biased region" description="Polar residues" evidence="11">
    <location>
        <begin position="1341"/>
        <end position="1356"/>
    </location>
</feature>
<feature type="coiled-coil region" evidence="10">
    <location>
        <begin position="1063"/>
        <end position="1139"/>
    </location>
</feature>
<evidence type="ECO:0000313" key="15">
    <source>
        <dbReference type="EMBL" id="KZS08338.1"/>
    </source>
</evidence>
<dbReference type="GO" id="GO:0005634">
    <property type="term" value="C:nucleus"/>
    <property type="evidence" value="ECO:0007669"/>
    <property type="project" value="TreeGrafter"/>
</dbReference>
<dbReference type="GO" id="GO:0000981">
    <property type="term" value="F:DNA-binding transcription factor activity, RNA polymerase II-specific"/>
    <property type="evidence" value="ECO:0007669"/>
    <property type="project" value="TreeGrafter"/>
</dbReference>
<evidence type="ECO:0000259" key="14">
    <source>
        <dbReference type="PROSITE" id="PS50950"/>
    </source>
</evidence>
<name>A0A164R5C2_9CRUS</name>
<dbReference type="SUPFAM" id="SSF57716">
    <property type="entry name" value="Glucocorticoid receptor-like (DNA-binding domain)"/>
    <property type="match status" value="1"/>
</dbReference>
<evidence type="ECO:0000256" key="4">
    <source>
        <dbReference type="ARBA" id="ARBA00022833"/>
    </source>
</evidence>
<keyword evidence="16" id="KW-1185">Reference proteome</keyword>
<dbReference type="InterPro" id="IPR038441">
    <property type="entry name" value="THAP_Znf_sf"/>
</dbReference>
<evidence type="ECO:0000256" key="5">
    <source>
        <dbReference type="ARBA" id="ARBA00023117"/>
    </source>
</evidence>
<dbReference type="PROSITE" id="PS50950">
    <property type="entry name" value="ZF_THAP"/>
    <property type="match status" value="1"/>
</dbReference>
<dbReference type="InterPro" id="IPR001487">
    <property type="entry name" value="Bromodomain"/>
</dbReference>
<evidence type="ECO:0000259" key="13">
    <source>
        <dbReference type="PROSITE" id="PS50157"/>
    </source>
</evidence>
<keyword evidence="1" id="KW-0479">Metal-binding</keyword>
<feature type="region of interest" description="Disordered" evidence="11">
    <location>
        <begin position="782"/>
        <end position="919"/>
    </location>
</feature>
<feature type="compositionally biased region" description="Basic and acidic residues" evidence="11">
    <location>
        <begin position="1357"/>
        <end position="1367"/>
    </location>
</feature>
<evidence type="ECO:0000256" key="8">
    <source>
        <dbReference type="PROSITE-ProRule" id="PRU00042"/>
    </source>
</evidence>
<feature type="compositionally biased region" description="Basic and acidic residues" evidence="11">
    <location>
        <begin position="301"/>
        <end position="320"/>
    </location>
</feature>
<dbReference type="GO" id="GO:0008270">
    <property type="term" value="F:zinc ion binding"/>
    <property type="evidence" value="ECO:0007669"/>
    <property type="project" value="UniProtKB-KW"/>
</dbReference>
<dbReference type="InterPro" id="IPR006612">
    <property type="entry name" value="THAP_Znf"/>
</dbReference>
<keyword evidence="4" id="KW-0862">Zinc</keyword>
<feature type="region of interest" description="Disordered" evidence="11">
    <location>
        <begin position="622"/>
        <end position="659"/>
    </location>
</feature>
<feature type="coiled-coil region" evidence="10">
    <location>
        <begin position="1596"/>
        <end position="1623"/>
    </location>
</feature>
<dbReference type="Gene3D" id="6.20.210.20">
    <property type="entry name" value="THAP domain"/>
    <property type="match status" value="1"/>
</dbReference>
<dbReference type="SMART" id="SM00980">
    <property type="entry name" value="THAP"/>
    <property type="match status" value="1"/>
</dbReference>
<feature type="region of interest" description="Disordered" evidence="11">
    <location>
        <begin position="1341"/>
        <end position="1380"/>
    </location>
</feature>
<dbReference type="STRING" id="35525.A0A164R5C2"/>
<feature type="compositionally biased region" description="Basic and acidic residues" evidence="11">
    <location>
        <begin position="1202"/>
        <end position="1221"/>
    </location>
</feature>
<feature type="region of interest" description="Disordered" evidence="11">
    <location>
        <begin position="574"/>
        <end position="597"/>
    </location>
</feature>
<dbReference type="SUPFAM" id="SSF57667">
    <property type="entry name" value="beta-beta-alpha zinc fingers"/>
    <property type="match status" value="2"/>
</dbReference>
<dbReference type="Gene3D" id="3.30.160.60">
    <property type="entry name" value="Classic Zinc Finger"/>
    <property type="match status" value="2"/>
</dbReference>
<dbReference type="InterPro" id="IPR036236">
    <property type="entry name" value="Znf_C2H2_sf"/>
</dbReference>
<keyword evidence="6 9" id="KW-0238">DNA-binding</keyword>
<evidence type="ECO:0000256" key="3">
    <source>
        <dbReference type="ARBA" id="ARBA00022771"/>
    </source>
</evidence>
<gene>
    <name evidence="15" type="ORF">APZ42_027631</name>
</gene>
<evidence type="ECO:0000256" key="11">
    <source>
        <dbReference type="SAM" id="MobiDB-lite"/>
    </source>
</evidence>
<sequence length="1702" mass="193711">MKKCCISSCPKPENLVCFDIPKDLERRKEWMININRDPNVLSVTNDEAAAAVCSLHFKQSDYIYLLHGDQTTKRKISEHSVPSVFPWTHDWYSNYTAEMEIAQLNERSSHSTDSQTSIPNMGLPEGEAVQLGNVESLGINTYVSVVENACPDSSANDSNRLSTENRKNLLMKSIQSKSTHQGIQLSTSTSNSTSRVETSEDEDINCFNILSQIHYSCTGCEFKSKDIISLKEHRMKHHPEVQLESANVNRTERKCHETRNSETPIRQCHTQEENKYSSQLPVQAFQCDEKGKKRKSSCVKGPRESKDNHLGQQKHGKETDFGIEVSVVNHSQTSSKNMDPSSALFSKKDSSQPSKRHVRNCYPCTQCSFRTPNARKLKAHVKQYHRVTANTSKEQQSRLALPKENEMQTSCRAFPGVSQSDLKKRRIKGHLYYLCPAPNCSYRAKDSRRIFHHCQADHDLTIDQNYPCSNSYLKKTMSSSLASSDQEPCGTSKTSDNTGPGRYFCESCNYSVNKKSRLKNHRRRHTENSGYRCSICSYSVPMKRQLTYHVTNHHSEGFSCNLCNYKAKTLTEKNNHHASAHKAATAGKTSSHSSEQLSNSDCDLQHVCSQCSFKTSSRERFDMHEKTHVPDSVGSSTEELDIEDTQKKTTRKMKRKREDSSSSIRTVKLIERLVYQCPHCSFWARAVSSFHQHLMAHEKKTTFKCSHCDFSSRYRTAITKHIKESPKETHRSACWNMTKPVPENQYPEYLKTSLIPELEYSGTRKITNLVSDEELKREAFSDSSDSSWKLSGESSLANNTDDGSRDWVPSSSLSSAQMRDDSSSSLSFEITSDSSSEYDRKPSSSSSASSDSRSEAKNQSSVKNSPTTDMSSSSLTNGIVLRSSSRTRRHRRKRLRIHSDEEIEQQSPLKPATVPASNDAGDEEIKLSVLDVQQETNIQPQILATFPQGRFPVLDDALAERQAMEQKVKEAQDRINEMRTEQLKMVETDSASETELLKLKERKNVAEQRLMKLCGQKIEAELQLRTEQCQELKFSLAMYEPGQESEFNKSVLVESQKLVSKTVVELEAKLTEIKKAIADLREEIEILDCQMKESEESHAGAAQLLEIFESEMSEKETELVRLQEDLAKSVSNIRQLVAEERKLIGTRTTMCKEELKRLYMKGLSKIREKERDLLNALDGYVSDKSVSPNVLEKYRIRDEKEEKAAEQIRNAEKDKTLDDPKPKKKKPTPLATTSDPCWKQQCKGLLEILKQSEDAVLFSELAKVQDEPDYLQVMDYPMDLETVHEELRLNSYATPIDFARDIRVIFENSKSYFTNKKSRNWCMTARLSAVFEEHISKILTSFKQPDESPNQSVGSNSKDDNSKEHESFSPTASTNETVQEVGDTIENNNIISRHTNKEQAVVEASSSTQLADADEQISVCNASVIDGADGVNERNTDILDTSFERDKLVDKKKTLLSEKEQSDIDIENGYHDLETIKADIQKDIQLLSEEQQQINAYYSFLLEHGEDRDGSDAKTSKVSKLTSLLALKKKINGQLVNCTKQKLTQELSWREHQATALKLELRLNLLDPCENALEFRTVEKMLAEKRNHEIQSEGELNLTKGEIVALEKEQKDMDRQISDLKAMHDKMTEMETRKTAIQLQILNKKSKENDLIEDLTKRITAWKTLEMKLIQILYEEAIGDIEKIAKEKFNKLNQLVEGSLKR</sequence>
<dbReference type="EMBL" id="LRGB01002227">
    <property type="protein sequence ID" value="KZS08338.1"/>
    <property type="molecule type" value="Genomic_DNA"/>
</dbReference>
<feature type="region of interest" description="Disordered" evidence="11">
    <location>
        <begin position="294"/>
        <end position="354"/>
    </location>
</feature>
<dbReference type="SMART" id="SM00355">
    <property type="entry name" value="ZnF_C2H2"/>
    <property type="match status" value="9"/>
</dbReference>
<keyword evidence="5 7" id="KW-0103">Bromodomain</keyword>
<evidence type="ECO:0000256" key="1">
    <source>
        <dbReference type="ARBA" id="ARBA00022723"/>
    </source>
</evidence>
<dbReference type="OrthoDB" id="6365841at2759"/>
<accession>A0A164R5C2</accession>
<dbReference type="GO" id="GO:0043565">
    <property type="term" value="F:sequence-specific DNA binding"/>
    <property type="evidence" value="ECO:0007669"/>
    <property type="project" value="TreeGrafter"/>
</dbReference>
<feature type="domain" description="Bromo" evidence="12">
    <location>
        <begin position="1250"/>
        <end position="1312"/>
    </location>
</feature>
<protein>
    <submittedName>
        <fullName evidence="15">Uncharacterized protein</fullName>
    </submittedName>
</protein>
<dbReference type="InterPro" id="IPR036427">
    <property type="entry name" value="Bromodomain-like_sf"/>
</dbReference>
<feature type="domain" description="C2H2-type" evidence="13">
    <location>
        <begin position="503"/>
        <end position="530"/>
    </location>
</feature>
<dbReference type="SMART" id="SM00297">
    <property type="entry name" value="BROMO"/>
    <property type="match status" value="1"/>
</dbReference>
<evidence type="ECO:0000256" key="6">
    <source>
        <dbReference type="ARBA" id="ARBA00023125"/>
    </source>
</evidence>
<dbReference type="PANTHER" id="PTHR24408">
    <property type="entry name" value="ZINC FINGER PROTEIN"/>
    <property type="match status" value="1"/>
</dbReference>